<gene>
    <name evidence="2" type="ORF">SAMN02745724_02144</name>
</gene>
<dbReference type="Gene3D" id="3.40.50.1110">
    <property type="entry name" value="SGNH hydrolase"/>
    <property type="match status" value="1"/>
</dbReference>
<dbReference type="GO" id="GO:0016788">
    <property type="term" value="F:hydrolase activity, acting on ester bonds"/>
    <property type="evidence" value="ECO:0007669"/>
    <property type="project" value="UniProtKB-ARBA"/>
</dbReference>
<dbReference type="EMBL" id="FOLO01000013">
    <property type="protein sequence ID" value="SFC62563.1"/>
    <property type="molecule type" value="Genomic_DNA"/>
</dbReference>
<evidence type="ECO:0000313" key="2">
    <source>
        <dbReference type="EMBL" id="SFC62563.1"/>
    </source>
</evidence>
<evidence type="ECO:0000313" key="3">
    <source>
        <dbReference type="Proteomes" id="UP000198862"/>
    </source>
</evidence>
<dbReference type="AlphaFoldDB" id="A0A1I1KWQ0"/>
<reference evidence="2 3" key="1">
    <citation type="submission" date="2016-10" db="EMBL/GenBank/DDBJ databases">
        <authorList>
            <person name="de Groot N.N."/>
        </authorList>
    </citation>
    <scope>NUCLEOTIDE SEQUENCE [LARGE SCALE GENOMIC DNA]</scope>
    <source>
        <strain evidence="2 3">DSM 6059</strain>
    </source>
</reference>
<dbReference type="Proteomes" id="UP000198862">
    <property type="component" value="Unassembled WGS sequence"/>
</dbReference>
<evidence type="ECO:0000259" key="1">
    <source>
        <dbReference type="Pfam" id="PF13472"/>
    </source>
</evidence>
<dbReference type="RefSeq" id="WP_091983502.1">
    <property type="nucleotide sequence ID" value="NZ_FOLO01000013.1"/>
</dbReference>
<feature type="domain" description="SGNH hydrolase-type esterase" evidence="1">
    <location>
        <begin position="6"/>
        <end position="187"/>
    </location>
</feature>
<dbReference type="InterPro" id="IPR013830">
    <property type="entry name" value="SGNH_hydro"/>
</dbReference>
<dbReference type="InterPro" id="IPR036514">
    <property type="entry name" value="SGNH_hydro_sf"/>
</dbReference>
<sequence>MKNILCFGDSNTWGYTPLTTERYPLNIRWTGVLQSLLGEGFCIIEEGLNGRTCIHDDPTRTDRNGIKLLPSILKSNSPLDLVIIMLGTNDLKASLKQTAYSISLGAKLVCESILNSEMLGLKNTQILLISPSHVEIVPEEDKDEFAHAYDMSRKLSQYYSIIAKELDIHFYNAAKIVKTSKLDGVHWDGEQHIFFAEQLSHKIHAILS</sequence>
<proteinExistence type="predicted"/>
<dbReference type="SUPFAM" id="SSF52266">
    <property type="entry name" value="SGNH hydrolase"/>
    <property type="match status" value="1"/>
</dbReference>
<organism evidence="2 3">
    <name type="scientific">Pseudoalteromonas denitrificans DSM 6059</name>
    <dbReference type="NCBI Taxonomy" id="1123010"/>
    <lineage>
        <taxon>Bacteria</taxon>
        <taxon>Pseudomonadati</taxon>
        <taxon>Pseudomonadota</taxon>
        <taxon>Gammaproteobacteria</taxon>
        <taxon>Alteromonadales</taxon>
        <taxon>Pseudoalteromonadaceae</taxon>
        <taxon>Pseudoalteromonas</taxon>
    </lineage>
</organism>
<dbReference type="STRING" id="1123010.SAMN02745724_02144"/>
<dbReference type="CDD" id="cd01839">
    <property type="entry name" value="SGNH_arylesterase_like"/>
    <property type="match status" value="1"/>
</dbReference>
<keyword evidence="3" id="KW-1185">Reference proteome</keyword>
<dbReference type="OrthoDB" id="164654at2"/>
<name>A0A1I1KWQ0_9GAMM</name>
<accession>A0A1I1KWQ0</accession>
<protein>
    <submittedName>
        <fullName evidence="2">Lysophospholipase L1</fullName>
    </submittedName>
</protein>
<dbReference type="Pfam" id="PF13472">
    <property type="entry name" value="Lipase_GDSL_2"/>
    <property type="match status" value="1"/>
</dbReference>